<reference evidence="2" key="1">
    <citation type="journal article" date="2013" name="Genome Announc.">
        <title>Draft Genome Sequence of Loktanella cinnabarina LL-001T, Isolated from Deep-Sea Floor Sediment.</title>
        <authorList>
            <person name="Nishi S."/>
            <person name="Tsubouchi T."/>
            <person name="Takaki Y."/>
            <person name="Koyanagi R."/>
            <person name="Satoh N."/>
            <person name="Maruyama T."/>
            <person name="Hatada Y."/>
        </authorList>
    </citation>
    <scope>NUCLEOTIDE SEQUENCE [LARGE SCALE GENOMIC DNA]</scope>
    <source>
        <strain evidence="2">LL-001</strain>
    </source>
</reference>
<feature type="compositionally biased region" description="Basic and acidic residues" evidence="1">
    <location>
        <begin position="75"/>
        <end position="84"/>
    </location>
</feature>
<feature type="compositionally biased region" description="Low complexity" evidence="1">
    <location>
        <begin position="107"/>
        <end position="116"/>
    </location>
</feature>
<organism evidence="2 3">
    <name type="scientific">Limimaricola cinnabarinus LL-001</name>
    <dbReference type="NCBI Taxonomy" id="1337093"/>
    <lineage>
        <taxon>Bacteria</taxon>
        <taxon>Pseudomonadati</taxon>
        <taxon>Pseudomonadota</taxon>
        <taxon>Alphaproteobacteria</taxon>
        <taxon>Rhodobacterales</taxon>
        <taxon>Paracoccaceae</taxon>
        <taxon>Limimaricola</taxon>
    </lineage>
</organism>
<dbReference type="Pfam" id="PF11154">
    <property type="entry name" value="DUF2934"/>
    <property type="match status" value="1"/>
</dbReference>
<feature type="region of interest" description="Disordered" evidence="1">
    <location>
        <begin position="14"/>
        <end position="175"/>
    </location>
</feature>
<dbReference type="eggNOG" id="ENOG50339JT">
    <property type="taxonomic scope" value="Bacteria"/>
</dbReference>
<evidence type="ECO:0000313" key="2">
    <source>
        <dbReference type="EMBL" id="GAD55210.1"/>
    </source>
</evidence>
<gene>
    <name evidence="2" type="ORF">MBELCI_1262</name>
</gene>
<dbReference type="InterPro" id="IPR021327">
    <property type="entry name" value="DUF2934"/>
</dbReference>
<evidence type="ECO:0000256" key="1">
    <source>
        <dbReference type="SAM" id="MobiDB-lite"/>
    </source>
</evidence>
<sequence length="175" mass="18236">MADDREERIRQRAYDLWQNEGAPEGRDQDHWHEAAAQIDAEEATDNDVAPGTAAAAGLAGRSEGAPLSADGLDEIGERQAKEGLTEAPGEQIADTTPATGGRRKAAAKSAEPGAAPKRGRPKKAKSTEDVDPGKLGAKKGGNTVAPGEKKVSRRAVRSGPEKTADAYAKGPTDTE</sequence>
<evidence type="ECO:0000313" key="3">
    <source>
        <dbReference type="Proteomes" id="UP000016566"/>
    </source>
</evidence>
<keyword evidence="3" id="KW-1185">Reference proteome</keyword>
<dbReference type="STRING" id="1337093.MBELCI_1262"/>
<evidence type="ECO:0008006" key="4">
    <source>
        <dbReference type="Google" id="ProtNLM"/>
    </source>
</evidence>
<feature type="compositionally biased region" description="Basic and acidic residues" evidence="1">
    <location>
        <begin position="23"/>
        <end position="33"/>
    </location>
</feature>
<dbReference type="Proteomes" id="UP000016566">
    <property type="component" value="Unassembled WGS sequence"/>
</dbReference>
<dbReference type="EMBL" id="BATB01000011">
    <property type="protein sequence ID" value="GAD55210.1"/>
    <property type="molecule type" value="Genomic_DNA"/>
</dbReference>
<protein>
    <recommendedName>
        <fullName evidence="4">DUF2934 domain-containing protein</fullName>
    </recommendedName>
</protein>
<dbReference type="AlphaFoldDB" id="U2Z1H5"/>
<name>U2Z1H5_9RHOB</name>
<dbReference type="RefSeq" id="WP_021693316.1">
    <property type="nucleotide sequence ID" value="NZ_BATB01000011.1"/>
</dbReference>
<comment type="caution">
    <text evidence="2">The sequence shown here is derived from an EMBL/GenBank/DDBJ whole genome shotgun (WGS) entry which is preliminary data.</text>
</comment>
<dbReference type="OrthoDB" id="9811127at2"/>
<feature type="compositionally biased region" description="Low complexity" evidence="1">
    <location>
        <begin position="49"/>
        <end position="65"/>
    </location>
</feature>
<proteinExistence type="predicted"/>
<accession>U2Z1H5</accession>